<comment type="caution">
    <text evidence="2">The sequence shown here is derived from an EMBL/GenBank/DDBJ whole genome shotgun (WGS) entry which is preliminary data.</text>
</comment>
<feature type="non-terminal residue" evidence="2">
    <location>
        <position position="176"/>
    </location>
</feature>
<organism evidence="2 3">
    <name type="scientific">Aureibaculum marinum</name>
    <dbReference type="NCBI Taxonomy" id="2487930"/>
    <lineage>
        <taxon>Bacteria</taxon>
        <taxon>Pseudomonadati</taxon>
        <taxon>Bacteroidota</taxon>
        <taxon>Flavobacteriia</taxon>
        <taxon>Flavobacteriales</taxon>
        <taxon>Flavobacteriaceae</taxon>
        <taxon>Aureibaculum</taxon>
    </lineage>
</organism>
<dbReference type="Proteomes" id="UP000270856">
    <property type="component" value="Unassembled WGS sequence"/>
</dbReference>
<feature type="coiled-coil region" evidence="1">
    <location>
        <begin position="119"/>
        <end position="153"/>
    </location>
</feature>
<dbReference type="AlphaFoldDB" id="A0A3N4NAI7"/>
<gene>
    <name evidence="2" type="ORF">EGM88_14760</name>
</gene>
<name>A0A3N4NAI7_9FLAO</name>
<evidence type="ECO:0000313" key="3">
    <source>
        <dbReference type="Proteomes" id="UP000270856"/>
    </source>
</evidence>
<accession>A0A3N4NAI7</accession>
<sequence length="176" mass="20247">MIKRNGTLQTLTTIVMNRTSLKNSIFILLIVLVSSCSKNNDTVEENNNYKIISLLYNDLAKPIEPVFPPPPPDSLNYVFTSKDSTRIDSLINKIKDERSKRRFIVAIDSLLKPYPNVSLNNIDKNCSDYTNILSKLQQQKDTLKLDISSIENSRNDSTIYFKKELLTEDSKDFFEF</sequence>
<evidence type="ECO:0000313" key="2">
    <source>
        <dbReference type="EMBL" id="RPD91197.1"/>
    </source>
</evidence>
<evidence type="ECO:0000256" key="1">
    <source>
        <dbReference type="SAM" id="Coils"/>
    </source>
</evidence>
<dbReference type="EMBL" id="RPFJ01000074">
    <property type="protein sequence ID" value="RPD91197.1"/>
    <property type="molecule type" value="Genomic_DNA"/>
</dbReference>
<dbReference type="RefSeq" id="WP_148084095.1">
    <property type="nucleotide sequence ID" value="NZ_RPFJ01000074.1"/>
</dbReference>
<proteinExistence type="predicted"/>
<keyword evidence="1" id="KW-0175">Coiled coil</keyword>
<reference evidence="2 3" key="1">
    <citation type="submission" date="2018-11" db="EMBL/GenBank/DDBJ databases">
        <title>Aureibaculum marinum gen. nov., sp. nov., a member of the family Flavobacteriaceae isolated from the Bohai Sea.</title>
        <authorList>
            <person name="Ji X."/>
        </authorList>
    </citation>
    <scope>NUCLEOTIDE SEQUENCE [LARGE SCALE GENOMIC DNA]</scope>
    <source>
        <strain evidence="2 3">BH-SD17</strain>
    </source>
</reference>
<protein>
    <submittedName>
        <fullName evidence="2">Uncharacterized protein</fullName>
    </submittedName>
</protein>
<keyword evidence="3" id="KW-1185">Reference proteome</keyword>